<dbReference type="Gene3D" id="2.130.10.30">
    <property type="entry name" value="Regulator of chromosome condensation 1/beta-lactamase-inhibitor protein II"/>
    <property type="match status" value="1"/>
</dbReference>
<proteinExistence type="predicted"/>
<dbReference type="SUPFAM" id="SSF50985">
    <property type="entry name" value="RCC1/BLIP-II"/>
    <property type="match status" value="1"/>
</dbReference>
<organism evidence="1 2">
    <name type="scientific">Haematococcus lacustris</name>
    <name type="common">Green alga</name>
    <name type="synonym">Haematococcus pluvialis</name>
    <dbReference type="NCBI Taxonomy" id="44745"/>
    <lineage>
        <taxon>Eukaryota</taxon>
        <taxon>Viridiplantae</taxon>
        <taxon>Chlorophyta</taxon>
        <taxon>core chlorophytes</taxon>
        <taxon>Chlorophyceae</taxon>
        <taxon>CS clade</taxon>
        <taxon>Chlamydomonadales</taxon>
        <taxon>Haematococcaceae</taxon>
        <taxon>Haematococcus</taxon>
    </lineage>
</organism>
<accession>A0A699YUG8</accession>
<dbReference type="Pfam" id="PF13540">
    <property type="entry name" value="RCC1_2"/>
    <property type="match status" value="1"/>
</dbReference>
<dbReference type="Proteomes" id="UP000485058">
    <property type="component" value="Unassembled WGS sequence"/>
</dbReference>
<dbReference type="AlphaFoldDB" id="A0A699YUG8"/>
<keyword evidence="2" id="KW-1185">Reference proteome</keyword>
<evidence type="ECO:0000313" key="1">
    <source>
        <dbReference type="EMBL" id="GFH13241.1"/>
    </source>
</evidence>
<reference evidence="1 2" key="1">
    <citation type="submission" date="2020-02" db="EMBL/GenBank/DDBJ databases">
        <title>Draft genome sequence of Haematococcus lacustris strain NIES-144.</title>
        <authorList>
            <person name="Morimoto D."/>
            <person name="Nakagawa S."/>
            <person name="Yoshida T."/>
            <person name="Sawayama S."/>
        </authorList>
    </citation>
    <scope>NUCLEOTIDE SEQUENCE [LARGE SCALE GENOMIC DNA]</scope>
    <source>
        <strain evidence="1 2">NIES-144</strain>
    </source>
</reference>
<dbReference type="InterPro" id="IPR009091">
    <property type="entry name" value="RCC1/BLIP-II"/>
</dbReference>
<protein>
    <submittedName>
        <fullName evidence="1">Sulfotransfer_1 domain-containing protein</fullName>
    </submittedName>
</protein>
<sequence length="129" mass="13672">MKQLAVTFELRCGAAGKRIVAAAAGRYNTLVLDDSGTLHSWGMDGCSSGGQLPAREAAWKARPIMGKLQGKRVVAFDAGYVLWVAATEDGAVFTCNTQDDGYAGTLKSKRQWNAAGELGRDTPPLEPGQ</sequence>
<comment type="caution">
    <text evidence="1">The sequence shown here is derived from an EMBL/GenBank/DDBJ whole genome shotgun (WGS) entry which is preliminary data.</text>
</comment>
<evidence type="ECO:0000313" key="2">
    <source>
        <dbReference type="Proteomes" id="UP000485058"/>
    </source>
</evidence>
<feature type="non-terminal residue" evidence="1">
    <location>
        <position position="129"/>
    </location>
</feature>
<dbReference type="EMBL" id="BLLF01000589">
    <property type="protein sequence ID" value="GFH13241.1"/>
    <property type="molecule type" value="Genomic_DNA"/>
</dbReference>
<gene>
    <name evidence="1" type="ORF">HaLaN_09083</name>
</gene>
<name>A0A699YUG8_HAELA</name>
<feature type="non-terminal residue" evidence="1">
    <location>
        <position position="1"/>
    </location>
</feature>